<evidence type="ECO:0000313" key="3">
    <source>
        <dbReference type="EMBL" id="GBF99753.1"/>
    </source>
</evidence>
<gene>
    <name evidence="3" type="ORF">Rsub_12528</name>
</gene>
<dbReference type="OrthoDB" id="496335at2759"/>
<dbReference type="InterPro" id="IPR043186">
    <property type="entry name" value="Str14"/>
</dbReference>
<dbReference type="Gene3D" id="3.40.250.10">
    <property type="entry name" value="Rhodanese-like domain"/>
    <property type="match status" value="1"/>
</dbReference>
<feature type="domain" description="Rhodanese" evidence="2">
    <location>
        <begin position="77"/>
        <end position="214"/>
    </location>
</feature>
<dbReference type="AlphaFoldDB" id="A0A2V0PNQ4"/>
<proteinExistence type="predicted"/>
<dbReference type="PANTHER" id="PTHR44920:SF2">
    <property type="entry name" value="RHODANESE DOMAIN-CONTAINING PROTEIN"/>
    <property type="match status" value="1"/>
</dbReference>
<dbReference type="SMART" id="SM00450">
    <property type="entry name" value="RHOD"/>
    <property type="match status" value="1"/>
</dbReference>
<evidence type="ECO:0000259" key="2">
    <source>
        <dbReference type="PROSITE" id="PS50206"/>
    </source>
</evidence>
<dbReference type="PANTHER" id="PTHR44920">
    <property type="entry name" value="RHODANESE-LIKE DOMAIN-CONTAINING PROTEIN 14, CHLOROPLASTIC-RELATED"/>
    <property type="match status" value="1"/>
</dbReference>
<accession>A0A2V0PNQ4</accession>
<feature type="region of interest" description="Disordered" evidence="1">
    <location>
        <begin position="223"/>
        <end position="249"/>
    </location>
</feature>
<dbReference type="STRING" id="307507.A0A2V0PNQ4"/>
<name>A0A2V0PNQ4_9CHLO</name>
<dbReference type="Pfam" id="PF00581">
    <property type="entry name" value="Rhodanese"/>
    <property type="match status" value="1"/>
</dbReference>
<dbReference type="InterPro" id="IPR036873">
    <property type="entry name" value="Rhodanese-like_dom_sf"/>
</dbReference>
<evidence type="ECO:0000256" key="1">
    <source>
        <dbReference type="SAM" id="MobiDB-lite"/>
    </source>
</evidence>
<dbReference type="CDD" id="cd00158">
    <property type="entry name" value="RHOD"/>
    <property type="match status" value="1"/>
</dbReference>
<dbReference type="SUPFAM" id="SSF52821">
    <property type="entry name" value="Rhodanese/Cell cycle control phosphatase"/>
    <property type="match status" value="1"/>
</dbReference>
<dbReference type="InterPro" id="IPR001763">
    <property type="entry name" value="Rhodanese-like_dom"/>
</dbReference>
<reference evidence="3 4" key="1">
    <citation type="journal article" date="2018" name="Sci. Rep.">
        <title>Raphidocelis subcapitata (=Pseudokirchneriella subcapitata) provides an insight into genome evolution and environmental adaptations in the Sphaeropleales.</title>
        <authorList>
            <person name="Suzuki S."/>
            <person name="Yamaguchi H."/>
            <person name="Nakajima N."/>
            <person name="Kawachi M."/>
        </authorList>
    </citation>
    <scope>NUCLEOTIDE SEQUENCE [LARGE SCALE GENOMIC DNA]</scope>
    <source>
        <strain evidence="3 4">NIES-35</strain>
    </source>
</reference>
<sequence length="249" mass="26901">MALAQQQQLARAVRAKAARPAGVVLRPSARRAERVRAAAAAPAATERFIPRWRECYEYLRGKGLQTIAPKEASKLVAGGEWVVVDVRRGDQHAKSHPQGCVNIPLYRKLELFQGGFDAARVLKAIMYAFNGVDPIEANPEFVREVAALAASGKGVIFACEAGGTMKPSVNFSEGKASRSLQACYKALAQAGASKVKHLERGVFGWYQAELPFTGPYTPELGRFPSAASEPTLRGIASASGYETRPEDKQ</sequence>
<dbReference type="GO" id="GO:0009507">
    <property type="term" value="C:chloroplast"/>
    <property type="evidence" value="ECO:0007669"/>
    <property type="project" value="TreeGrafter"/>
</dbReference>
<organism evidence="3 4">
    <name type="scientific">Raphidocelis subcapitata</name>
    <dbReference type="NCBI Taxonomy" id="307507"/>
    <lineage>
        <taxon>Eukaryota</taxon>
        <taxon>Viridiplantae</taxon>
        <taxon>Chlorophyta</taxon>
        <taxon>core chlorophytes</taxon>
        <taxon>Chlorophyceae</taxon>
        <taxon>CS clade</taxon>
        <taxon>Sphaeropleales</taxon>
        <taxon>Selenastraceae</taxon>
        <taxon>Raphidocelis</taxon>
    </lineage>
</organism>
<dbReference type="PROSITE" id="PS50206">
    <property type="entry name" value="RHODANESE_3"/>
    <property type="match status" value="1"/>
</dbReference>
<dbReference type="EMBL" id="BDRX01000171">
    <property type="protein sequence ID" value="GBF99753.1"/>
    <property type="molecule type" value="Genomic_DNA"/>
</dbReference>
<protein>
    <recommendedName>
        <fullName evidence="2">Rhodanese domain-containing protein</fullName>
    </recommendedName>
</protein>
<dbReference type="Proteomes" id="UP000247498">
    <property type="component" value="Unassembled WGS sequence"/>
</dbReference>
<comment type="caution">
    <text evidence="3">The sequence shown here is derived from an EMBL/GenBank/DDBJ whole genome shotgun (WGS) entry which is preliminary data.</text>
</comment>
<dbReference type="InParanoid" id="A0A2V0PNQ4"/>
<keyword evidence="4" id="KW-1185">Reference proteome</keyword>
<evidence type="ECO:0000313" key="4">
    <source>
        <dbReference type="Proteomes" id="UP000247498"/>
    </source>
</evidence>